<dbReference type="InterPro" id="IPR029753">
    <property type="entry name" value="D-isomer_DH_CS"/>
</dbReference>
<protein>
    <submittedName>
        <fullName evidence="7">D-lactate dehydrogenase</fullName>
    </submittedName>
</protein>
<evidence type="ECO:0000256" key="2">
    <source>
        <dbReference type="ARBA" id="ARBA00023002"/>
    </source>
</evidence>
<evidence type="ECO:0000259" key="5">
    <source>
        <dbReference type="Pfam" id="PF00389"/>
    </source>
</evidence>
<dbReference type="CDD" id="cd12162">
    <property type="entry name" value="2-Hacid_dh_4"/>
    <property type="match status" value="1"/>
</dbReference>
<dbReference type="InterPro" id="IPR006139">
    <property type="entry name" value="D-isomer_2_OHA_DH_cat_dom"/>
</dbReference>
<comment type="caution">
    <text evidence="7">The sequence shown here is derived from an EMBL/GenBank/DDBJ whole genome shotgun (WGS) entry which is preliminary data.</text>
</comment>
<feature type="domain" description="D-isomer specific 2-hydroxyacid dehydrogenase catalytic" evidence="5">
    <location>
        <begin position="31"/>
        <end position="315"/>
    </location>
</feature>
<accession>A4BI79</accession>
<evidence type="ECO:0000256" key="3">
    <source>
        <dbReference type="ARBA" id="ARBA00023027"/>
    </source>
</evidence>
<dbReference type="Gene3D" id="3.40.50.720">
    <property type="entry name" value="NAD(P)-binding Rossmann-like Domain"/>
    <property type="match status" value="2"/>
</dbReference>
<dbReference type="PROSITE" id="PS00671">
    <property type="entry name" value="D_2_HYDROXYACID_DH_3"/>
    <property type="match status" value="1"/>
</dbReference>
<evidence type="ECO:0000256" key="1">
    <source>
        <dbReference type="ARBA" id="ARBA00005854"/>
    </source>
</evidence>
<dbReference type="InterPro" id="IPR050418">
    <property type="entry name" value="D-iso_2-hydroxyacid_DH_PdxB"/>
</dbReference>
<feature type="domain" description="D-isomer specific 2-hydroxyacid dehydrogenase NAD-binding" evidence="6">
    <location>
        <begin position="106"/>
        <end position="286"/>
    </location>
</feature>
<gene>
    <name evidence="7" type="ORF">MED297_14825</name>
</gene>
<keyword evidence="3" id="KW-0520">NAD</keyword>
<dbReference type="PANTHER" id="PTHR43761:SF1">
    <property type="entry name" value="D-ISOMER SPECIFIC 2-HYDROXYACID DEHYDROGENASE CATALYTIC DOMAIN-CONTAINING PROTEIN-RELATED"/>
    <property type="match status" value="1"/>
</dbReference>
<dbReference type="GO" id="GO:0016616">
    <property type="term" value="F:oxidoreductase activity, acting on the CH-OH group of donors, NAD or NADP as acceptor"/>
    <property type="evidence" value="ECO:0007669"/>
    <property type="project" value="InterPro"/>
</dbReference>
<dbReference type="GO" id="GO:0051287">
    <property type="term" value="F:NAD binding"/>
    <property type="evidence" value="ECO:0007669"/>
    <property type="project" value="InterPro"/>
</dbReference>
<name>A4BI79_9GAMM</name>
<dbReference type="SUPFAM" id="SSF51735">
    <property type="entry name" value="NAD(P)-binding Rossmann-fold domains"/>
    <property type="match status" value="1"/>
</dbReference>
<comment type="similarity">
    <text evidence="1 4">Belongs to the D-isomer specific 2-hydroxyacid dehydrogenase family.</text>
</comment>
<dbReference type="SUPFAM" id="SSF52283">
    <property type="entry name" value="Formate/glycerate dehydrogenase catalytic domain-like"/>
    <property type="match status" value="1"/>
</dbReference>
<dbReference type="Pfam" id="PF00389">
    <property type="entry name" value="2-Hacid_dh"/>
    <property type="match status" value="1"/>
</dbReference>
<dbReference type="Proteomes" id="UP000005953">
    <property type="component" value="Unassembled WGS sequence"/>
</dbReference>
<dbReference type="PROSITE" id="PS00670">
    <property type="entry name" value="D_2_HYDROXYACID_DH_2"/>
    <property type="match status" value="1"/>
</dbReference>
<dbReference type="EMBL" id="AAOE01000024">
    <property type="protein sequence ID" value="EAR08222.1"/>
    <property type="molecule type" value="Genomic_DNA"/>
</dbReference>
<dbReference type="HOGENOM" id="CLU_019796_1_3_6"/>
<organism evidence="7 8">
    <name type="scientific">Reinekea blandensis MED297</name>
    <dbReference type="NCBI Taxonomy" id="314283"/>
    <lineage>
        <taxon>Bacteria</taxon>
        <taxon>Pseudomonadati</taxon>
        <taxon>Pseudomonadota</taxon>
        <taxon>Gammaproteobacteria</taxon>
        <taxon>Oceanospirillales</taxon>
        <taxon>Saccharospirillaceae</taxon>
        <taxon>Reinekea</taxon>
    </lineage>
</organism>
<dbReference type="InterPro" id="IPR006140">
    <property type="entry name" value="D-isomer_DH_NAD-bd"/>
</dbReference>
<keyword evidence="2 4" id="KW-0560">Oxidoreductase</keyword>
<dbReference type="STRING" id="314283.MED297_14825"/>
<reference evidence="7 8" key="1">
    <citation type="submission" date="2006-02" db="EMBL/GenBank/DDBJ databases">
        <authorList>
            <person name="Pinhassi J."/>
            <person name="Pedros-Alio C."/>
            <person name="Ferriera S."/>
            <person name="Johnson J."/>
            <person name="Kravitz S."/>
            <person name="Halpern A."/>
            <person name="Remington K."/>
            <person name="Beeson K."/>
            <person name="Tran B."/>
            <person name="Rogers Y.-H."/>
            <person name="Friedman R."/>
            <person name="Venter J.C."/>
        </authorList>
    </citation>
    <scope>NUCLEOTIDE SEQUENCE [LARGE SCALE GENOMIC DNA]</scope>
    <source>
        <strain evidence="7 8">MED297</strain>
    </source>
</reference>
<dbReference type="PANTHER" id="PTHR43761">
    <property type="entry name" value="D-ISOMER SPECIFIC 2-HYDROXYACID DEHYDROGENASE FAMILY PROTEIN (AFU_ORTHOLOGUE AFUA_1G13630)"/>
    <property type="match status" value="1"/>
</dbReference>
<evidence type="ECO:0000256" key="4">
    <source>
        <dbReference type="RuleBase" id="RU003719"/>
    </source>
</evidence>
<dbReference type="InterPro" id="IPR036291">
    <property type="entry name" value="NAD(P)-bd_dom_sf"/>
</dbReference>
<dbReference type="OrthoDB" id="9805416at2"/>
<dbReference type="Pfam" id="PF02826">
    <property type="entry name" value="2-Hacid_dh_C"/>
    <property type="match status" value="1"/>
</dbReference>
<evidence type="ECO:0000313" key="8">
    <source>
        <dbReference type="Proteomes" id="UP000005953"/>
    </source>
</evidence>
<sequence>MKAVFLDRATFPTHITFEPPSAVTDWKEYGKTTPDQRLSRCQNADIIVTNKVVIDRDLISQLPQLKLIAVTATGTNNIDLDACRDHQIQVVNATDYGTHSVAEHTLMLMLALSRQLRTYLEANERRSWSQSPFFCDLLSPISTLHGKRLTILGRGTLGSAVADLASALGMDVCFAEHRGADPVRPGYIAFESALRDADVVSLHCPLTDDTYQLINQETLSWMKPTALLINTGRGDLVNETDLLHALKNGDIAGAALDVASVEPPAEDALIWALQALPNVIITPHIAWASDEAMNNLIGQILQKIADFSEGNPVNNLAGSR</sequence>
<dbReference type="AlphaFoldDB" id="A4BI79"/>
<dbReference type="RefSeq" id="WP_008043014.1">
    <property type="nucleotide sequence ID" value="NZ_CH724149.1"/>
</dbReference>
<proteinExistence type="inferred from homology"/>
<keyword evidence="8" id="KW-1185">Reference proteome</keyword>
<evidence type="ECO:0000313" key="7">
    <source>
        <dbReference type="EMBL" id="EAR08222.1"/>
    </source>
</evidence>
<evidence type="ECO:0000259" key="6">
    <source>
        <dbReference type="Pfam" id="PF02826"/>
    </source>
</evidence>